<gene>
    <name evidence="4" type="ordered locus">Deba_1109</name>
</gene>
<reference evidence="4 5" key="1">
    <citation type="journal article" date="2010" name="Stand. Genomic Sci.">
        <title>Complete genome sequence of Desulfarculus baarsii type strain (2st14).</title>
        <authorList>
            <person name="Sun H."/>
            <person name="Spring S."/>
            <person name="Lapidus A."/>
            <person name="Davenport K."/>
            <person name="Del Rio T.G."/>
            <person name="Tice H."/>
            <person name="Nolan M."/>
            <person name="Copeland A."/>
            <person name="Cheng J.F."/>
            <person name="Lucas S."/>
            <person name="Tapia R."/>
            <person name="Goodwin L."/>
            <person name="Pitluck S."/>
            <person name="Ivanova N."/>
            <person name="Pagani I."/>
            <person name="Mavromatis K."/>
            <person name="Ovchinnikova G."/>
            <person name="Pati A."/>
            <person name="Chen A."/>
            <person name="Palaniappan K."/>
            <person name="Hauser L."/>
            <person name="Chang Y.J."/>
            <person name="Jeffries C.D."/>
            <person name="Detter J.C."/>
            <person name="Han C."/>
            <person name="Rohde M."/>
            <person name="Brambilla E."/>
            <person name="Goker M."/>
            <person name="Woyke T."/>
            <person name="Bristow J."/>
            <person name="Eisen J.A."/>
            <person name="Markowitz V."/>
            <person name="Hugenholtz P."/>
            <person name="Kyrpides N.C."/>
            <person name="Klenk H.P."/>
            <person name="Land M."/>
        </authorList>
    </citation>
    <scope>NUCLEOTIDE SEQUENCE [LARGE SCALE GENOMIC DNA]</scope>
    <source>
        <strain evidence="5">ATCC 33931 / DSM 2075 / LMG 7858 / VKM B-1802 / 2st14</strain>
    </source>
</reference>
<feature type="active site" description="Charge relay system" evidence="2">
    <location>
        <position position="300"/>
    </location>
</feature>
<proteinExistence type="inferred from homology"/>
<protein>
    <submittedName>
        <fullName evidence="4">Alpha/beta hydrolase fold protein</fullName>
    </submittedName>
</protein>
<dbReference type="GO" id="GO:0047372">
    <property type="term" value="F:monoacylglycerol lipase activity"/>
    <property type="evidence" value="ECO:0007669"/>
    <property type="project" value="TreeGrafter"/>
</dbReference>
<dbReference type="STRING" id="644282.Deba_1109"/>
<dbReference type="InterPro" id="IPR012020">
    <property type="entry name" value="ABHD4"/>
</dbReference>
<dbReference type="EMBL" id="CP002085">
    <property type="protein sequence ID" value="ADK84477.1"/>
    <property type="molecule type" value="Genomic_DNA"/>
</dbReference>
<dbReference type="OrthoDB" id="332676at2"/>
<organism evidence="4 5">
    <name type="scientific">Desulfarculus baarsii (strain ATCC 33931 / DSM 2075 / LMG 7858 / VKM B-1802 / 2st14)</name>
    <dbReference type="NCBI Taxonomy" id="644282"/>
    <lineage>
        <taxon>Bacteria</taxon>
        <taxon>Pseudomonadati</taxon>
        <taxon>Thermodesulfobacteriota</taxon>
        <taxon>Desulfarculia</taxon>
        <taxon>Desulfarculales</taxon>
        <taxon>Desulfarculaceae</taxon>
        <taxon>Desulfarculus</taxon>
    </lineage>
</organism>
<evidence type="ECO:0000256" key="1">
    <source>
        <dbReference type="ARBA" id="ARBA00010884"/>
    </source>
</evidence>
<feature type="domain" description="AB hydrolase-1" evidence="3">
    <location>
        <begin position="69"/>
        <end position="304"/>
    </location>
</feature>
<evidence type="ECO:0000313" key="5">
    <source>
        <dbReference type="Proteomes" id="UP000009047"/>
    </source>
</evidence>
<dbReference type="SUPFAM" id="SSF53474">
    <property type="entry name" value="alpha/beta-Hydrolases"/>
    <property type="match status" value="1"/>
</dbReference>
<dbReference type="AlphaFoldDB" id="E1QIQ4"/>
<dbReference type="GO" id="GO:0034338">
    <property type="term" value="F:short-chain carboxylesterase activity"/>
    <property type="evidence" value="ECO:0007669"/>
    <property type="project" value="TreeGrafter"/>
</dbReference>
<sequence>MNSPAHAYAAPLLLRGPMIQSILASSRLRVRNGHAMDRGAREVIVDAGGGVRLLGYHSPQPGRSAKGLVILLHGWEGCQDSVYMLRTGRALYDQGYDVFRLNLRDHGESHRLNQGLFLGTLIEESHQGVRAVAGLAQGGPVFLAGFSMGGNFALRMSLRHGRSPIPGLRGVAAISPGVNPEVSTRLIDKITLMRLYFLKKWKRSLRLKQEAFPQVYDFSEVLACRTVMGMTEAMLARYTDYPSTSAYFSGYALMGEALGDLAAPTVIVTAADDPVIPADDFRAMTFNDQTELIIHDHGGHSGFVEGLGLASWYERWLPQWFASLAGK</sequence>
<dbReference type="PANTHER" id="PTHR10794:SF63">
    <property type="entry name" value="ALPHA_BETA HYDROLASE 1, ISOFORM A"/>
    <property type="match status" value="1"/>
</dbReference>
<dbReference type="HOGENOM" id="CLU_032487_0_1_7"/>
<dbReference type="Proteomes" id="UP000009047">
    <property type="component" value="Chromosome"/>
</dbReference>
<dbReference type="PIRSF" id="PIRSF005211">
    <property type="entry name" value="Ab_hydro_YheT"/>
    <property type="match status" value="1"/>
</dbReference>
<evidence type="ECO:0000259" key="3">
    <source>
        <dbReference type="Pfam" id="PF12697"/>
    </source>
</evidence>
<dbReference type="KEGG" id="dbr:Deba_1109"/>
<evidence type="ECO:0000256" key="2">
    <source>
        <dbReference type="PIRSR" id="PIRSR005211-1"/>
    </source>
</evidence>
<feature type="active site" description="Charge relay system" evidence="2">
    <location>
        <position position="273"/>
    </location>
</feature>
<comment type="similarity">
    <text evidence="1">Belongs to the AB hydrolase superfamily. AB hydrolase 4 family.</text>
</comment>
<dbReference type="PANTHER" id="PTHR10794">
    <property type="entry name" value="ABHYDROLASE DOMAIN-CONTAINING PROTEIN"/>
    <property type="match status" value="1"/>
</dbReference>
<dbReference type="ESTHER" id="desb2-e1qiq4">
    <property type="family name" value="abh_upf0017"/>
</dbReference>
<dbReference type="InterPro" id="IPR050960">
    <property type="entry name" value="AB_hydrolase_4_sf"/>
</dbReference>
<keyword evidence="5" id="KW-1185">Reference proteome</keyword>
<dbReference type="Gene3D" id="3.40.50.1820">
    <property type="entry name" value="alpha/beta hydrolase"/>
    <property type="match status" value="1"/>
</dbReference>
<feature type="active site" description="Charge relay system" evidence="2">
    <location>
        <position position="147"/>
    </location>
</feature>
<dbReference type="eggNOG" id="COG0429">
    <property type="taxonomic scope" value="Bacteria"/>
</dbReference>
<keyword evidence="4" id="KW-0378">Hydrolase</keyword>
<dbReference type="RefSeq" id="WP_013257931.1">
    <property type="nucleotide sequence ID" value="NC_014365.1"/>
</dbReference>
<accession>E1QIQ4</accession>
<dbReference type="InterPro" id="IPR029058">
    <property type="entry name" value="AB_hydrolase_fold"/>
</dbReference>
<dbReference type="InterPro" id="IPR000073">
    <property type="entry name" value="AB_hydrolase_1"/>
</dbReference>
<dbReference type="Pfam" id="PF12697">
    <property type="entry name" value="Abhydrolase_6"/>
    <property type="match status" value="1"/>
</dbReference>
<evidence type="ECO:0000313" key="4">
    <source>
        <dbReference type="EMBL" id="ADK84477.1"/>
    </source>
</evidence>
<name>E1QIQ4_DESB2</name>